<organism evidence="1 2">
    <name type="scientific">Vermiconidia calcicola</name>
    <dbReference type="NCBI Taxonomy" id="1690605"/>
    <lineage>
        <taxon>Eukaryota</taxon>
        <taxon>Fungi</taxon>
        <taxon>Dikarya</taxon>
        <taxon>Ascomycota</taxon>
        <taxon>Pezizomycotina</taxon>
        <taxon>Dothideomycetes</taxon>
        <taxon>Dothideomycetidae</taxon>
        <taxon>Mycosphaerellales</taxon>
        <taxon>Extremaceae</taxon>
        <taxon>Vermiconidia</taxon>
    </lineage>
</organism>
<dbReference type="EMBL" id="JAUTXU010000328">
    <property type="protein sequence ID" value="KAK3686275.1"/>
    <property type="molecule type" value="Genomic_DNA"/>
</dbReference>
<name>A0ACC3MEF8_9PEZI</name>
<gene>
    <name evidence="1" type="ORF">LTR37_019998</name>
</gene>
<accession>A0ACC3MEF8</accession>
<evidence type="ECO:0000313" key="2">
    <source>
        <dbReference type="Proteomes" id="UP001281147"/>
    </source>
</evidence>
<protein>
    <submittedName>
        <fullName evidence="1">Uncharacterized protein</fullName>
    </submittedName>
</protein>
<comment type="caution">
    <text evidence="1">The sequence shown here is derived from an EMBL/GenBank/DDBJ whole genome shotgun (WGS) entry which is preliminary data.</text>
</comment>
<proteinExistence type="predicted"/>
<keyword evidence="2" id="KW-1185">Reference proteome</keyword>
<reference evidence="1" key="1">
    <citation type="submission" date="2023-07" db="EMBL/GenBank/DDBJ databases">
        <title>Black Yeasts Isolated from many extreme environments.</title>
        <authorList>
            <person name="Coleine C."/>
            <person name="Stajich J.E."/>
            <person name="Selbmann L."/>
        </authorList>
    </citation>
    <scope>NUCLEOTIDE SEQUENCE</scope>
    <source>
        <strain evidence="1">CCFEE 5714</strain>
    </source>
</reference>
<evidence type="ECO:0000313" key="1">
    <source>
        <dbReference type="EMBL" id="KAK3686275.1"/>
    </source>
</evidence>
<dbReference type="Proteomes" id="UP001281147">
    <property type="component" value="Unassembled WGS sequence"/>
</dbReference>
<sequence>MATPTPSSGSKRPAGSVHTPSHLNQSSPPRSVPSPVASRHPAGKTPINHPTTSSSQGSKTLGSTPMVRNLSQTGNTSSPSANMLSFGTPSGLGVEGTTPAGLNMLTPALGGAAMMPTMSELGLTTSGGKRNEDEERRAKMRKVLRKIGTPKGRVSEEGIARVSRRVGFANDIDAEKLTAEEKERKVGNRPISTAGNTIVIEVDLKNQVPQNVQVMYSVQSKALEEQGEKAGKVLLSDLKAADGVALNAKLDRFAANLERLARLDRLSSGGVNCFEALSGLYSSLRTLYEQEKAATTAGMKGSAPDIEEKADTEVLRKKSGKPVVHERNRLGVEILYWHESRQADSSEDKASGTKMEVDGQKTSDGDTTATQDSDTTFALRIEAESSPAGLYPSIRVADTWLPDPLELPSADSGEGIPWQEPPPTFIAPDASQNAMAVDGQQHLPDLRFVAKLDPPLVMPYQTALNVLAAVGAPQPQTMTIPPQYAALLLRPEVAAHGQPGVASFTTSAEQDVLSQRDGQETVVRHNYILDSVKLDWGFKVEELPFSHPRQLIELLPTLRQWACVGSLLKATFNRQVTPSRSSPSLSEKIHTHGVSRDPPKLEDLLQQSHIDHVQTQNTNSVPVNIALATAPTPTLGLIFPTLDTERIANISVQILPNADFAISTHEGILPSGPADDRSEKARKMARALEVCGGDLGLWIEWLRTTSLSSS</sequence>